<evidence type="ECO:0000313" key="10">
    <source>
        <dbReference type="Proteomes" id="UP000235392"/>
    </source>
</evidence>
<dbReference type="Pfam" id="PF03371">
    <property type="entry name" value="PRP38"/>
    <property type="match status" value="1"/>
</dbReference>
<evidence type="ECO:0000256" key="4">
    <source>
        <dbReference type="ARBA" id="ARBA00022728"/>
    </source>
</evidence>
<proteinExistence type="inferred from homology"/>
<dbReference type="InterPro" id="IPR005037">
    <property type="entry name" value="PRP38"/>
</dbReference>
<organism evidence="9 10">
    <name type="scientific">Puccinia coronata f. sp. avenae</name>
    <dbReference type="NCBI Taxonomy" id="200324"/>
    <lineage>
        <taxon>Eukaryota</taxon>
        <taxon>Fungi</taxon>
        <taxon>Dikarya</taxon>
        <taxon>Basidiomycota</taxon>
        <taxon>Pucciniomycotina</taxon>
        <taxon>Pucciniomycetes</taxon>
        <taxon>Pucciniales</taxon>
        <taxon>Pucciniaceae</taxon>
        <taxon>Puccinia</taxon>
    </lineage>
</organism>
<evidence type="ECO:0000256" key="6">
    <source>
        <dbReference type="ARBA" id="ARBA00023242"/>
    </source>
</evidence>
<dbReference type="Proteomes" id="UP000235392">
    <property type="component" value="Unassembled WGS sequence"/>
</dbReference>
<name>A0A2N5VCG9_9BASI</name>
<keyword evidence="3 7" id="KW-0507">mRNA processing</keyword>
<sequence length="324" mass="37154">MANTTAKGALSIHGTNPQFLIDKVLRSRIYESEYWKESCFGLTAESIIDKTVYDLNYLGSTFTANLRPTTFICLLLKLLQLQPEKEIILEYLRAEEFKYLRALAAFYVRLTFTPINVYQTLEPMLQDYRKLRIRELDGSYGLTTFDEFIDNLLTETIVFEIVLPRLTSRKVLEELESLPPRKSTLAAALGFYSDSDNEENTKARDEEVDEDSDDSHISDNNIRFVSRSPTPADDNHPDQKLQSEQSPRSTSDRFISRSPSLERFVSRSPTPEPEKIEGDLLQITQGEQRYEKTGNFADTSAEPRNVRNGDADLLVLKLILLQKF</sequence>
<evidence type="ECO:0000256" key="3">
    <source>
        <dbReference type="ARBA" id="ARBA00022664"/>
    </source>
</evidence>
<feature type="region of interest" description="Disordered" evidence="8">
    <location>
        <begin position="195"/>
        <end position="276"/>
    </location>
</feature>
<evidence type="ECO:0000256" key="2">
    <source>
        <dbReference type="ARBA" id="ARBA00006164"/>
    </source>
</evidence>
<feature type="compositionally biased region" description="Polar residues" evidence="8">
    <location>
        <begin position="220"/>
        <end position="229"/>
    </location>
</feature>
<dbReference type="EMBL" id="PGCI01000029">
    <property type="protein sequence ID" value="PLW47682.1"/>
    <property type="molecule type" value="Genomic_DNA"/>
</dbReference>
<comment type="caution">
    <text evidence="9">The sequence shown here is derived from an EMBL/GenBank/DDBJ whole genome shotgun (WGS) entry which is preliminary data.</text>
</comment>
<keyword evidence="4 7" id="KW-0747">Spliceosome</keyword>
<reference evidence="9 10" key="1">
    <citation type="submission" date="2017-11" db="EMBL/GenBank/DDBJ databases">
        <title>De novo assembly and phasing of dikaryotic genomes from two isolates of Puccinia coronata f. sp. avenae, the causal agent of oat crown rust.</title>
        <authorList>
            <person name="Miller M.E."/>
            <person name="Zhang Y."/>
            <person name="Omidvar V."/>
            <person name="Sperschneider J."/>
            <person name="Schwessinger B."/>
            <person name="Raley C."/>
            <person name="Palmer J.M."/>
            <person name="Garnica D."/>
            <person name="Upadhyaya N."/>
            <person name="Rathjen J."/>
            <person name="Taylor J.M."/>
            <person name="Park R.F."/>
            <person name="Dodds P.N."/>
            <person name="Hirsch C.D."/>
            <person name="Kianian S.F."/>
            <person name="Figueroa M."/>
        </authorList>
    </citation>
    <scope>NUCLEOTIDE SEQUENCE [LARGE SCALE GENOMIC DNA]</scope>
    <source>
        <strain evidence="9">12SD80</strain>
    </source>
</reference>
<accession>A0A2N5VCG9</accession>
<dbReference type="GO" id="GO:0000398">
    <property type="term" value="P:mRNA splicing, via spliceosome"/>
    <property type="evidence" value="ECO:0007669"/>
    <property type="project" value="UniProtKB-UniRule"/>
</dbReference>
<comment type="subcellular location">
    <subcellularLocation>
        <location evidence="1 7">Nucleus</location>
    </subcellularLocation>
</comment>
<evidence type="ECO:0000256" key="1">
    <source>
        <dbReference type="ARBA" id="ARBA00004123"/>
    </source>
</evidence>
<comment type="similarity">
    <text evidence="2 7">Belongs to the PRP38 family.</text>
</comment>
<evidence type="ECO:0000313" key="9">
    <source>
        <dbReference type="EMBL" id="PLW47682.1"/>
    </source>
</evidence>
<evidence type="ECO:0000256" key="8">
    <source>
        <dbReference type="SAM" id="MobiDB-lite"/>
    </source>
</evidence>
<keyword evidence="6 7" id="KW-0539">Nucleus</keyword>
<dbReference type="GO" id="GO:0005681">
    <property type="term" value="C:spliceosomal complex"/>
    <property type="evidence" value="ECO:0007669"/>
    <property type="project" value="UniProtKB-KW"/>
</dbReference>
<comment type="function">
    <text evidence="7">Required for pre-mRNA splicing.</text>
</comment>
<evidence type="ECO:0000256" key="7">
    <source>
        <dbReference type="RuleBase" id="RU367025"/>
    </source>
</evidence>
<protein>
    <recommendedName>
        <fullName evidence="7">Pre-mRNA-splicing factor 38</fullName>
    </recommendedName>
</protein>
<evidence type="ECO:0000256" key="5">
    <source>
        <dbReference type="ARBA" id="ARBA00023187"/>
    </source>
</evidence>
<gene>
    <name evidence="9" type="ORF">PCASD_04077</name>
</gene>
<dbReference type="AlphaFoldDB" id="A0A2N5VCG9"/>
<keyword evidence="5 7" id="KW-0508">mRNA splicing</keyword>
<dbReference type="PANTHER" id="PTHR23142">
    <property type="entry name" value="PRE-MRNA-SPLICING FACTOR 38A-RELATED"/>
    <property type="match status" value="1"/>
</dbReference>